<evidence type="ECO:0000313" key="1">
    <source>
        <dbReference type="EMBL" id="CAG8853645.1"/>
    </source>
</evidence>
<reference evidence="1 2" key="1">
    <citation type="submission" date="2021-06" db="EMBL/GenBank/DDBJ databases">
        <authorList>
            <person name="Kallberg Y."/>
            <person name="Tangrot J."/>
            <person name="Rosling A."/>
        </authorList>
    </citation>
    <scope>NUCLEOTIDE SEQUENCE [LARGE SCALE GENOMIC DNA]</scope>
    <source>
        <strain evidence="1 2">120-4 pot B 10/14</strain>
    </source>
</reference>
<dbReference type="EMBL" id="CAJVQB010127168">
    <property type="protein sequence ID" value="CAG8853645.1"/>
    <property type="molecule type" value="Genomic_DNA"/>
</dbReference>
<name>A0ABN7XFX4_GIGMA</name>
<proteinExistence type="predicted"/>
<feature type="non-terminal residue" evidence="1">
    <location>
        <position position="47"/>
    </location>
</feature>
<dbReference type="Proteomes" id="UP000789901">
    <property type="component" value="Unassembled WGS sequence"/>
</dbReference>
<feature type="non-terminal residue" evidence="1">
    <location>
        <position position="1"/>
    </location>
</feature>
<sequence>KNKEIEERSHTLESQNIILKAENAELKLKDNYQTKLKTQYAILKLEH</sequence>
<gene>
    <name evidence="1" type="ORF">GMARGA_LOCUS42466</name>
</gene>
<keyword evidence="2" id="KW-1185">Reference proteome</keyword>
<organism evidence="1 2">
    <name type="scientific">Gigaspora margarita</name>
    <dbReference type="NCBI Taxonomy" id="4874"/>
    <lineage>
        <taxon>Eukaryota</taxon>
        <taxon>Fungi</taxon>
        <taxon>Fungi incertae sedis</taxon>
        <taxon>Mucoromycota</taxon>
        <taxon>Glomeromycotina</taxon>
        <taxon>Glomeromycetes</taxon>
        <taxon>Diversisporales</taxon>
        <taxon>Gigasporaceae</taxon>
        <taxon>Gigaspora</taxon>
    </lineage>
</organism>
<comment type="caution">
    <text evidence="1">The sequence shown here is derived from an EMBL/GenBank/DDBJ whole genome shotgun (WGS) entry which is preliminary data.</text>
</comment>
<evidence type="ECO:0000313" key="2">
    <source>
        <dbReference type="Proteomes" id="UP000789901"/>
    </source>
</evidence>
<accession>A0ABN7XFX4</accession>
<protein>
    <submittedName>
        <fullName evidence="1">9359_t:CDS:1</fullName>
    </submittedName>
</protein>